<dbReference type="NCBIfam" id="TIGR03519">
    <property type="entry name" value="T9SS_PorP_fam"/>
    <property type="match status" value="1"/>
</dbReference>
<dbReference type="AlphaFoldDB" id="A0A0L8AGW2"/>
<evidence type="ECO:0008006" key="5">
    <source>
        <dbReference type="Google" id="ProtNLM"/>
    </source>
</evidence>
<reference evidence="4" key="1">
    <citation type="submission" date="2014-11" db="EMBL/GenBank/DDBJ databases">
        <title>Genome sequencing of Roseivirga sp. D-25.</title>
        <authorList>
            <person name="Selvaratnam C."/>
            <person name="Thevarajoo S."/>
            <person name="Goh K.M."/>
            <person name="Eee R."/>
            <person name="Chan K.-G."/>
            <person name="Chong C.S."/>
        </authorList>
    </citation>
    <scope>NUCLEOTIDE SEQUENCE [LARGE SCALE GENOMIC DNA]</scope>
    <source>
        <strain evidence="4">D-25</strain>
    </source>
</reference>
<evidence type="ECO:0000256" key="1">
    <source>
        <dbReference type="SAM" id="Coils"/>
    </source>
</evidence>
<dbReference type="Pfam" id="PF11751">
    <property type="entry name" value="PorP_SprF"/>
    <property type="match status" value="1"/>
</dbReference>
<feature type="signal peptide" evidence="2">
    <location>
        <begin position="1"/>
        <end position="22"/>
    </location>
</feature>
<dbReference type="EMBL" id="JSVA01000021">
    <property type="protein sequence ID" value="KOF01618.1"/>
    <property type="molecule type" value="Genomic_DNA"/>
</dbReference>
<proteinExistence type="predicted"/>
<gene>
    <name evidence="3" type="ORF">OB69_16595</name>
</gene>
<evidence type="ECO:0000313" key="3">
    <source>
        <dbReference type="EMBL" id="KOF01618.1"/>
    </source>
</evidence>
<dbReference type="PATRIC" id="fig|1566026.4.peg.1754"/>
<name>A0A0L8AGW2_9BACT</name>
<dbReference type="Proteomes" id="UP000036908">
    <property type="component" value="Unassembled WGS sequence"/>
</dbReference>
<feature type="coiled-coil region" evidence="1">
    <location>
        <begin position="373"/>
        <end position="416"/>
    </location>
</feature>
<accession>A0A0L8AGW2</accession>
<feature type="chain" id="PRO_5005580231" description="SPOR domain-containing protein" evidence="2">
    <location>
        <begin position="23"/>
        <end position="516"/>
    </location>
</feature>
<dbReference type="OrthoDB" id="978914at2"/>
<evidence type="ECO:0000313" key="4">
    <source>
        <dbReference type="Proteomes" id="UP000036908"/>
    </source>
</evidence>
<protein>
    <recommendedName>
        <fullName evidence="5">SPOR domain-containing protein</fullName>
    </recommendedName>
</protein>
<dbReference type="RefSeq" id="WP_053224876.1">
    <property type="nucleotide sequence ID" value="NZ_JSVA01000021.1"/>
</dbReference>
<comment type="caution">
    <text evidence="3">The sequence shown here is derived from an EMBL/GenBank/DDBJ whole genome shotgun (WGS) entry which is preliminary data.</text>
</comment>
<organism evidence="3 4">
    <name type="scientific">Roseivirga seohaensis subsp. aquiponti</name>
    <dbReference type="NCBI Taxonomy" id="1566026"/>
    <lineage>
        <taxon>Bacteria</taxon>
        <taxon>Pseudomonadati</taxon>
        <taxon>Bacteroidota</taxon>
        <taxon>Cytophagia</taxon>
        <taxon>Cytophagales</taxon>
        <taxon>Roseivirgaceae</taxon>
        <taxon>Roseivirga</taxon>
    </lineage>
</organism>
<sequence length="516" mass="58267">MNRIRITFLIFGLFGLANLVSAQQAPLFNQYFTQPSLGYASASVLSHSPQLSLLYRGQWSGLEGAPEIFALSFSNPLKNKWGYNVNVHSFEFGFLKQTYLGAGFSKAFNLKAHQLSVGTEIGASLYRLNESKISIESLNDELIQNLLGRNGSALNINLSLSYQYRSLQAHFSALNIIDESLSNDDFVELNDNNRADYMTALGYAFRINSINKIVFTPVITWRYKEVLGGTFDLAAKLDLNDKFQLSTGYRENYGATAGIGVKIKSNMLFTYNYDFGKSDVPFVSDGFNEIGLHFTFQNKKEKSLKLETEALSIIDKIQKDEIYERKLISTPDQEVVLAYLSSLEKGNKKEREIKANEAFEDILSAVKNKGLARLQAEANERKEAERLAQLEAQNRAQEQEDRLAQEAKDKALAERKLLEGESVIKEEVDDNQVNGDYILVVNSFTYNSALAAKNLNSLKETYPNSGIFKSKKRGYDYVYIMAFSDFDKAIEAMLALKKENKFSDSWVHIVRLSLEK</sequence>
<keyword evidence="1" id="KW-0175">Coiled coil</keyword>
<evidence type="ECO:0000256" key="2">
    <source>
        <dbReference type="SAM" id="SignalP"/>
    </source>
</evidence>
<dbReference type="InterPro" id="IPR019861">
    <property type="entry name" value="PorP/SprF_Bacteroidetes"/>
</dbReference>
<keyword evidence="4" id="KW-1185">Reference proteome</keyword>
<keyword evidence="2" id="KW-0732">Signal</keyword>